<sequence>MAGSKSQKSLDDSNKKRKRDTGEFDLKTKRHRKDEKNRTSKAKAQGELPENNGQLQSAATSNRGSESKILAKNNLSLIQQTEDGEAGWRVSKPMGGRMLDIDPILTADEQYIILTYNTSIQVYSASTSLLIRRISISTLESQSENPTSPPTITATRLSLLDPDFVWVGCSDGRVFFVNWTQASRPKQKFQTKSATAKALAPVLIGPPKKAREAVLIVESDKQNRLDINAYLGSEESKHILNLKKNGFGLQLLESCENGKILVGAINDRLFIGTMSSGQIETLAQLSYDFFSFDTPDLITCLDTKVTSHNSGSQSRVNILVGGARGAIYLYHDALSRLQAISKSKSEKDTIQAQKYHWHRKAVHSVKWSHDGNYMISGGSENVLVLWQMDTSKKDFLPHLSGSVENIVVSQSGSSYVVHLDDNSAMILSTAEMKPTAYVSGLQSASAHVSIPKDLLVQRVWSAPEQVKRPIPAAIRPTEPSKLHVCVGNGRQAAMSGEFSAPLLQSFDLESFTSANRQPLARTQPTDVNITNKGNPIDEPLITHISFSADGRWLASVDEWKPAERDVDNVSNDQRNQFIRERHEVYLKFWEVGASDDSAALVSRINAPHATSQPESVLDLAANPVSSSFATIGSDGMVRVWRPKVRQQNGIVAKSANGKDAYTWSCSQVIPVGEVFGQDASVDLVNATSISEPQGAIAFSEDGSTIFAAFQSTDSGVVYVIDAASGEVVKILEGLWNGRMRSIKALGTFLIVLSDQLRVYDVVGDELRYGIEIPTGGPESSLLNMAVDQASGHFILAVPAGAYSRVGVFDPEQSEPLLVRNLPHRIVSLVSAPNQSGFVAVDDAAQVWTISEGSDPSSLAVVQPLDDLRLDEGSESVDVPDETNDEPQSEDEDEQEKADQDVEMEEEDDDTYSSVVVSQHLADIFDAAPAFAAPSIEDMFYKVTGLLAAKPLVAEQR</sequence>
<dbReference type="AlphaFoldDB" id="A0A0B7K4L4"/>
<dbReference type="Gene3D" id="2.130.10.10">
    <property type="entry name" value="YVTN repeat-like/Quinoprotein amine dehydrogenase"/>
    <property type="match status" value="3"/>
</dbReference>
<comment type="subcellular location">
    <subcellularLocation>
        <location evidence="1">Nucleus</location>
        <location evidence="1">Nucleolus</location>
    </subcellularLocation>
</comment>
<dbReference type="Pfam" id="PF23869">
    <property type="entry name" value="Beta-prop_WDR75_1st"/>
    <property type="match status" value="1"/>
</dbReference>
<dbReference type="SMART" id="SM00320">
    <property type="entry name" value="WD40"/>
    <property type="match status" value="3"/>
</dbReference>
<accession>A0A0B7K4L4</accession>
<organism evidence="10">
    <name type="scientific">Bionectria ochroleuca</name>
    <name type="common">Gliocladium roseum</name>
    <dbReference type="NCBI Taxonomy" id="29856"/>
    <lineage>
        <taxon>Eukaryota</taxon>
        <taxon>Fungi</taxon>
        <taxon>Dikarya</taxon>
        <taxon>Ascomycota</taxon>
        <taxon>Pezizomycotina</taxon>
        <taxon>Sordariomycetes</taxon>
        <taxon>Hypocreomycetidae</taxon>
        <taxon>Hypocreales</taxon>
        <taxon>Bionectriaceae</taxon>
        <taxon>Clonostachys</taxon>
    </lineage>
</organism>
<feature type="repeat" description="WD" evidence="8">
    <location>
        <begin position="355"/>
        <end position="396"/>
    </location>
</feature>
<evidence type="ECO:0000256" key="2">
    <source>
        <dbReference type="ARBA" id="ARBA00022517"/>
    </source>
</evidence>
<keyword evidence="6" id="KW-0804">Transcription</keyword>
<keyword evidence="3" id="KW-0698">rRNA processing</keyword>
<dbReference type="InterPro" id="IPR001680">
    <property type="entry name" value="WD40_rpt"/>
</dbReference>
<keyword evidence="4 8" id="KW-0853">WD repeat</keyword>
<dbReference type="PANTHER" id="PTHR44215">
    <property type="entry name" value="WD REPEAT-CONTAINING PROTEIN 75"/>
    <property type="match status" value="1"/>
</dbReference>
<dbReference type="InterPro" id="IPR011047">
    <property type="entry name" value="Quinoprotein_ADH-like_sf"/>
</dbReference>
<keyword evidence="7" id="KW-0539">Nucleus</keyword>
<dbReference type="GO" id="GO:0032040">
    <property type="term" value="C:small-subunit processome"/>
    <property type="evidence" value="ECO:0007669"/>
    <property type="project" value="InterPro"/>
</dbReference>
<reference evidence="10" key="1">
    <citation type="submission" date="2015-01" db="EMBL/GenBank/DDBJ databases">
        <authorList>
            <person name="Durling Mikael"/>
        </authorList>
    </citation>
    <scope>NUCLEOTIDE SEQUENCE</scope>
</reference>
<evidence type="ECO:0000256" key="3">
    <source>
        <dbReference type="ARBA" id="ARBA00022552"/>
    </source>
</evidence>
<feature type="region of interest" description="Disordered" evidence="9">
    <location>
        <begin position="870"/>
        <end position="914"/>
    </location>
</feature>
<feature type="region of interest" description="Disordered" evidence="9">
    <location>
        <begin position="1"/>
        <end position="66"/>
    </location>
</feature>
<evidence type="ECO:0000256" key="6">
    <source>
        <dbReference type="ARBA" id="ARBA00023163"/>
    </source>
</evidence>
<dbReference type="PANTHER" id="PTHR44215:SF1">
    <property type="entry name" value="WD REPEAT-CONTAINING PROTEIN 75"/>
    <property type="match status" value="1"/>
</dbReference>
<feature type="compositionally biased region" description="Acidic residues" evidence="9">
    <location>
        <begin position="872"/>
        <end position="910"/>
    </location>
</feature>
<dbReference type="SUPFAM" id="SSF82171">
    <property type="entry name" value="DPP6 N-terminal domain-like"/>
    <property type="match status" value="1"/>
</dbReference>
<dbReference type="GO" id="GO:2000234">
    <property type="term" value="P:positive regulation of rRNA processing"/>
    <property type="evidence" value="ECO:0007669"/>
    <property type="project" value="TreeGrafter"/>
</dbReference>
<protein>
    <submittedName>
        <fullName evidence="10">Uncharacterized protein</fullName>
    </submittedName>
</protein>
<name>A0A0B7K4L4_BIOOC</name>
<evidence type="ECO:0000256" key="9">
    <source>
        <dbReference type="SAM" id="MobiDB-lite"/>
    </source>
</evidence>
<evidence type="ECO:0000256" key="4">
    <source>
        <dbReference type="ARBA" id="ARBA00022574"/>
    </source>
</evidence>
<dbReference type="GO" id="GO:0045943">
    <property type="term" value="P:positive regulation of transcription by RNA polymerase I"/>
    <property type="evidence" value="ECO:0007669"/>
    <property type="project" value="InterPro"/>
</dbReference>
<feature type="repeat" description="WD" evidence="8">
    <location>
        <begin position="609"/>
        <end position="640"/>
    </location>
</feature>
<keyword evidence="2" id="KW-0690">Ribosome biogenesis</keyword>
<keyword evidence="5" id="KW-0677">Repeat</keyword>
<dbReference type="EMBL" id="CDPU01000016">
    <property type="protein sequence ID" value="CEO49895.1"/>
    <property type="molecule type" value="Genomic_DNA"/>
</dbReference>
<evidence type="ECO:0000256" key="1">
    <source>
        <dbReference type="ARBA" id="ARBA00004604"/>
    </source>
</evidence>
<dbReference type="PROSITE" id="PS50082">
    <property type="entry name" value="WD_REPEATS_2"/>
    <property type="match status" value="2"/>
</dbReference>
<evidence type="ECO:0000256" key="8">
    <source>
        <dbReference type="PROSITE-ProRule" id="PRU00221"/>
    </source>
</evidence>
<dbReference type="SUPFAM" id="SSF50998">
    <property type="entry name" value="Quinoprotein alcohol dehydrogenase-like"/>
    <property type="match status" value="1"/>
</dbReference>
<feature type="compositionally biased region" description="Polar residues" evidence="9">
    <location>
        <begin position="51"/>
        <end position="64"/>
    </location>
</feature>
<gene>
    <name evidence="10" type="ORF">BN869_000005952_1</name>
</gene>
<dbReference type="InterPro" id="IPR015943">
    <property type="entry name" value="WD40/YVTN_repeat-like_dom_sf"/>
</dbReference>
<dbReference type="InterPro" id="IPR053826">
    <property type="entry name" value="WDR75"/>
</dbReference>
<evidence type="ECO:0000256" key="5">
    <source>
        <dbReference type="ARBA" id="ARBA00022737"/>
    </source>
</evidence>
<feature type="compositionally biased region" description="Basic and acidic residues" evidence="9">
    <location>
        <begin position="8"/>
        <end position="27"/>
    </location>
</feature>
<dbReference type="GO" id="GO:0003723">
    <property type="term" value="F:RNA binding"/>
    <property type="evidence" value="ECO:0007669"/>
    <property type="project" value="InterPro"/>
</dbReference>
<evidence type="ECO:0000256" key="7">
    <source>
        <dbReference type="ARBA" id="ARBA00023242"/>
    </source>
</evidence>
<dbReference type="GO" id="GO:0006364">
    <property type="term" value="P:rRNA processing"/>
    <property type="evidence" value="ECO:0007669"/>
    <property type="project" value="UniProtKB-KW"/>
</dbReference>
<dbReference type="PROSITE" id="PS50294">
    <property type="entry name" value="WD_REPEATS_REGION"/>
    <property type="match status" value="1"/>
</dbReference>
<proteinExistence type="predicted"/>
<evidence type="ECO:0000313" key="10">
    <source>
        <dbReference type="EMBL" id="CEO49895.1"/>
    </source>
</evidence>